<gene>
    <name evidence="1" type="ORF">B0A75_04230</name>
</gene>
<reference evidence="1 2" key="1">
    <citation type="submission" date="2016-11" db="EMBL/GenBank/DDBJ databases">
        <title>Whole genomes of Flavobacteriaceae.</title>
        <authorList>
            <person name="Stine C."/>
            <person name="Li C."/>
            <person name="Tadesse D."/>
        </authorList>
    </citation>
    <scope>NUCLEOTIDE SEQUENCE [LARGE SCALE GENOMIC DNA]</scope>
    <source>
        <strain evidence="1 2">CCUG 59446</strain>
    </source>
</reference>
<sequence>MPKNKPFTRLICPLKNYIFTHFTLQNAFRFPLENMLPNLSSEQSSNLQKIAERLLPFQS</sequence>
<name>A0A226I7C9_9FLAO</name>
<dbReference type="EMBL" id="MUHA01000005">
    <property type="protein sequence ID" value="OXB02235.1"/>
    <property type="molecule type" value="Genomic_DNA"/>
</dbReference>
<keyword evidence="2" id="KW-1185">Reference proteome</keyword>
<protein>
    <submittedName>
        <fullName evidence="1">Uncharacterized protein</fullName>
    </submittedName>
</protein>
<organism evidence="1 2">
    <name type="scientific">Flavobacterium oncorhynchi</name>
    <dbReference type="NCBI Taxonomy" id="728056"/>
    <lineage>
        <taxon>Bacteria</taxon>
        <taxon>Pseudomonadati</taxon>
        <taxon>Bacteroidota</taxon>
        <taxon>Flavobacteriia</taxon>
        <taxon>Flavobacteriales</taxon>
        <taxon>Flavobacteriaceae</taxon>
        <taxon>Flavobacterium</taxon>
    </lineage>
</organism>
<accession>A0A226I7C9</accession>
<evidence type="ECO:0000313" key="1">
    <source>
        <dbReference type="EMBL" id="OXB02235.1"/>
    </source>
</evidence>
<comment type="caution">
    <text evidence="1">The sequence shown here is derived from an EMBL/GenBank/DDBJ whole genome shotgun (WGS) entry which is preliminary data.</text>
</comment>
<dbReference type="AlphaFoldDB" id="A0A226I7C9"/>
<dbReference type="Proteomes" id="UP000198336">
    <property type="component" value="Unassembled WGS sequence"/>
</dbReference>
<proteinExistence type="predicted"/>
<evidence type="ECO:0000313" key="2">
    <source>
        <dbReference type="Proteomes" id="UP000198336"/>
    </source>
</evidence>